<accession>D2QCA6</accession>
<dbReference type="RefSeq" id="WP_012924769.1">
    <property type="nucleotide sequence ID" value="NC_013730.1"/>
</dbReference>
<gene>
    <name evidence="1" type="ordered locus">Slin_0151</name>
</gene>
<dbReference type="KEGG" id="sli:Slin_0151"/>
<reference evidence="1 2" key="1">
    <citation type="journal article" date="2010" name="Stand. Genomic Sci.">
        <title>Complete genome sequence of Spirosoma linguale type strain (1).</title>
        <authorList>
            <person name="Lail K."/>
            <person name="Sikorski J."/>
            <person name="Saunders E."/>
            <person name="Lapidus A."/>
            <person name="Glavina Del Rio T."/>
            <person name="Copeland A."/>
            <person name="Tice H."/>
            <person name="Cheng J.-F."/>
            <person name="Lucas S."/>
            <person name="Nolan M."/>
            <person name="Bruce D."/>
            <person name="Goodwin L."/>
            <person name="Pitluck S."/>
            <person name="Ivanova N."/>
            <person name="Mavromatis K."/>
            <person name="Ovchinnikova G."/>
            <person name="Pati A."/>
            <person name="Chen A."/>
            <person name="Palaniappan K."/>
            <person name="Land M."/>
            <person name="Hauser L."/>
            <person name="Chang Y.-J."/>
            <person name="Jeffries C.D."/>
            <person name="Chain P."/>
            <person name="Brettin T."/>
            <person name="Detter J.C."/>
            <person name="Schuetze A."/>
            <person name="Rohde M."/>
            <person name="Tindall B.J."/>
            <person name="Goeker M."/>
            <person name="Bristow J."/>
            <person name="Eisen J.A."/>
            <person name="Markowitz V."/>
            <person name="Hugenholtz P."/>
            <person name="Kyrpides N.C."/>
            <person name="Klenk H.-P."/>
            <person name="Chen F."/>
        </authorList>
    </citation>
    <scope>NUCLEOTIDE SEQUENCE [LARGE SCALE GENOMIC DNA]</scope>
    <source>
        <strain evidence="2">ATCC 33905 / DSM 74 / LMG 10896 / Claus 1</strain>
    </source>
</reference>
<dbReference type="AlphaFoldDB" id="D2QCA6"/>
<dbReference type="Proteomes" id="UP000002028">
    <property type="component" value="Chromosome"/>
</dbReference>
<dbReference type="EMBL" id="CP001769">
    <property type="protein sequence ID" value="ADB36217.1"/>
    <property type="molecule type" value="Genomic_DNA"/>
</dbReference>
<sequence length="245" mass="28756">MKNITLLLLLICLLGCGPSVYHVTKLQSDQVNVVDNDFVYENDDLKVIYNLWGEGGRMRFLLFNKTSRSLYLDWSKSFLSRNGFTTSYSDRLGAPQSLQPDPVQLRYQHASVRFYRKTARNTIMAELPAHKFVAIDDFWIHHEIQHSNQAGRQFTYSVENTPLQLEHRLAYSLSDSLTNHRFIEHTFWGDTIQILKKKQVVNLYGSLENGPPNALYSVKYYVRPVKKRSRFARIMRFLFLPRIFR</sequence>
<dbReference type="STRING" id="504472.Slin_0151"/>
<proteinExistence type="predicted"/>
<name>D2QCA6_SPILD</name>
<keyword evidence="2" id="KW-1185">Reference proteome</keyword>
<evidence type="ECO:0000313" key="1">
    <source>
        <dbReference type="EMBL" id="ADB36217.1"/>
    </source>
</evidence>
<dbReference type="eggNOG" id="ENOG5033NHH">
    <property type="taxonomic scope" value="Bacteria"/>
</dbReference>
<protein>
    <submittedName>
        <fullName evidence="1">Uncharacterized protein</fullName>
    </submittedName>
</protein>
<dbReference type="HOGENOM" id="CLU_1133039_0_0_10"/>
<evidence type="ECO:0000313" key="2">
    <source>
        <dbReference type="Proteomes" id="UP000002028"/>
    </source>
</evidence>
<organism evidence="1 2">
    <name type="scientific">Spirosoma linguale (strain ATCC 33905 / DSM 74 / LMG 10896 / Claus 1)</name>
    <dbReference type="NCBI Taxonomy" id="504472"/>
    <lineage>
        <taxon>Bacteria</taxon>
        <taxon>Pseudomonadati</taxon>
        <taxon>Bacteroidota</taxon>
        <taxon>Cytophagia</taxon>
        <taxon>Cytophagales</taxon>
        <taxon>Cytophagaceae</taxon>
        <taxon>Spirosoma</taxon>
    </lineage>
</organism>